<keyword evidence="1" id="KW-0732">Signal</keyword>
<dbReference type="InterPro" id="IPR046219">
    <property type="entry name" value="DUF6252"/>
</dbReference>
<sequence length="284" mass="30944">MSPFIMKKLLYLFFATLILASCSENIEDNRPALQGVINNELYRAIDAQAVRGLDGDLTITGLTTGDDLTLRLSSATAGTYSLGDDSPNYAKFTTPGGFTYNTNPDGKGEVVITRLDQANQKVYGSFEFDAIIAGLDTIYVRNGVFFEVPYIQQTEEDINDNPEITCYAGNFVALIDNDHTLSQGLNICITAVANEDQIVITATDPDEKIVVRVPVTAGVGQNPLPAEGFSASYTNLETMVTEEANTGNFIVLSHNINARLIKITFNFITDNHIIDSASLNVTYQ</sequence>
<evidence type="ECO:0000313" key="2">
    <source>
        <dbReference type="EMBL" id="GER60397.1"/>
    </source>
</evidence>
<comment type="caution">
    <text evidence="2">The sequence shown here is derived from an EMBL/GenBank/DDBJ whole genome shotgun (WGS) entry which is preliminary data.</text>
</comment>
<name>A0A5J4J798_9FLAO</name>
<reference evidence="2 3" key="1">
    <citation type="submission" date="2019-08" db="EMBL/GenBank/DDBJ databases">
        <title>Draft genome sequence of Ulvibacter marinus type strain NBRC 109484.</title>
        <authorList>
            <person name="Kawano K."/>
            <person name="Ushijima N."/>
            <person name="Kihara M."/>
            <person name="Itoh H."/>
        </authorList>
    </citation>
    <scope>NUCLEOTIDE SEQUENCE [LARGE SCALE GENOMIC DNA]</scope>
    <source>
        <strain evidence="2 3">NBRC 109484</strain>
    </source>
</reference>
<keyword evidence="3" id="KW-1185">Reference proteome</keyword>
<proteinExistence type="predicted"/>
<evidence type="ECO:0000313" key="3">
    <source>
        <dbReference type="Proteomes" id="UP000326509"/>
    </source>
</evidence>
<accession>A0A5J4J798</accession>
<gene>
    <name evidence="2" type="ORF">ULMA_25050</name>
</gene>
<evidence type="ECO:0000256" key="1">
    <source>
        <dbReference type="SAM" id="SignalP"/>
    </source>
</evidence>
<organism evidence="2 3">
    <name type="scientific">Patiriisocius marinus</name>
    <dbReference type="NCBI Taxonomy" id="1397112"/>
    <lineage>
        <taxon>Bacteria</taxon>
        <taxon>Pseudomonadati</taxon>
        <taxon>Bacteroidota</taxon>
        <taxon>Flavobacteriia</taxon>
        <taxon>Flavobacteriales</taxon>
        <taxon>Flavobacteriaceae</taxon>
        <taxon>Patiriisocius</taxon>
    </lineage>
</organism>
<feature type="chain" id="PRO_5023839283" evidence="1">
    <location>
        <begin position="27"/>
        <end position="284"/>
    </location>
</feature>
<dbReference type="PROSITE" id="PS51257">
    <property type="entry name" value="PROKAR_LIPOPROTEIN"/>
    <property type="match status" value="1"/>
</dbReference>
<feature type="signal peptide" evidence="1">
    <location>
        <begin position="1"/>
        <end position="26"/>
    </location>
</feature>
<dbReference type="AlphaFoldDB" id="A0A5J4J798"/>
<dbReference type="Proteomes" id="UP000326509">
    <property type="component" value="Unassembled WGS sequence"/>
</dbReference>
<dbReference type="EMBL" id="BKCG01000007">
    <property type="protein sequence ID" value="GER60397.1"/>
    <property type="molecule type" value="Genomic_DNA"/>
</dbReference>
<dbReference type="Pfam" id="PF19765">
    <property type="entry name" value="DUF6252"/>
    <property type="match status" value="1"/>
</dbReference>
<protein>
    <submittedName>
        <fullName evidence="2">Uncharacterized protein</fullName>
    </submittedName>
</protein>